<evidence type="ECO:0000259" key="1">
    <source>
        <dbReference type="Pfam" id="PF05913"/>
    </source>
</evidence>
<protein>
    <submittedName>
        <fullName evidence="3">MupG family TIM beta-alpha barrel fold protein</fullName>
    </submittedName>
</protein>
<dbReference type="Pfam" id="PF05913">
    <property type="entry name" value="MupG_C"/>
    <property type="match status" value="1"/>
</dbReference>
<dbReference type="InterPro" id="IPR013785">
    <property type="entry name" value="Aldolase_TIM"/>
</dbReference>
<evidence type="ECO:0000313" key="3">
    <source>
        <dbReference type="EMBL" id="UUX35019.1"/>
    </source>
</evidence>
<sequence>MRKLGISLYPEQSTFEADKAYLERAKVLGYERLFLAMHPDEPKDRTTQAYQQFLDSLQYAKYLGYEVGIELNQQALDDLGLNYANLDSIKEMGADIVRLDNESIASEAAQMTLNQLDLCIELNMSQGTQHVDAIMSYSPNNTQLLGSHNFYPQRYSGLGLDYFNACNQLFKKHGLRTMAFVNSQIATFGPWGTAPDGLCTLEMHRPMHLASQVKHLKLMKDIDDIVIANAYASEAELQAAAEAFYSANVALRVEISEAASTIEREMILKNIHSYRGDHSEYMIRSTWLRELYQHTPIPPHNNRAIKAGDVIINNDNYLRYKGELQIALKDMPADNRVNVVGRVTSDDQSLLDSLPPWSTFQLIE</sequence>
<dbReference type="InterPro" id="IPR008589">
    <property type="entry name" value="MupG"/>
</dbReference>
<dbReference type="PANTHER" id="PTHR38435:SF1">
    <property type="entry name" value="DUF871 DOMAIN-CONTAINING PROTEIN"/>
    <property type="match status" value="1"/>
</dbReference>
<dbReference type="InterPro" id="IPR017853">
    <property type="entry name" value="GH"/>
</dbReference>
<dbReference type="Proteomes" id="UP001315967">
    <property type="component" value="Chromosome"/>
</dbReference>
<organism evidence="3 4">
    <name type="scientific">Fundicoccus culcitae</name>
    <dbReference type="NCBI Taxonomy" id="2969821"/>
    <lineage>
        <taxon>Bacteria</taxon>
        <taxon>Bacillati</taxon>
        <taxon>Bacillota</taxon>
        <taxon>Bacilli</taxon>
        <taxon>Lactobacillales</taxon>
        <taxon>Aerococcaceae</taxon>
        <taxon>Fundicoccus</taxon>
    </lineage>
</organism>
<name>A0ABY5P8E3_9LACT</name>
<dbReference type="Pfam" id="PF19200">
    <property type="entry name" value="MupG_N"/>
    <property type="match status" value="1"/>
</dbReference>
<evidence type="ECO:0000259" key="2">
    <source>
        <dbReference type="Pfam" id="PF19200"/>
    </source>
</evidence>
<dbReference type="SUPFAM" id="SSF51445">
    <property type="entry name" value="(Trans)glycosidases"/>
    <property type="match status" value="1"/>
</dbReference>
<dbReference type="PANTHER" id="PTHR38435">
    <property type="match status" value="1"/>
</dbReference>
<evidence type="ECO:0000313" key="4">
    <source>
        <dbReference type="Proteomes" id="UP001315967"/>
    </source>
</evidence>
<reference evidence="3 4" key="1">
    <citation type="submission" date="2022-08" db="EMBL/GenBank/DDBJ databases">
        <title>Aerococcaceae sp. nov isolated from spoiled eye mask.</title>
        <authorList>
            <person name="Zhou G."/>
            <person name="Xie X.-B."/>
            <person name="Shi Q.-S."/>
            <person name="Wang Y.-S."/>
            <person name="Wen X."/>
            <person name="Peng H."/>
            <person name="Yang X.-J."/>
            <person name="Tao H.-B."/>
            <person name="Huang X.-M."/>
        </authorList>
    </citation>
    <scope>NUCLEOTIDE SEQUENCE [LARGE SCALE GENOMIC DNA]</scope>
    <source>
        <strain evidence="4">DM20194951</strain>
    </source>
</reference>
<dbReference type="InterPro" id="IPR043894">
    <property type="entry name" value="MupG_C"/>
</dbReference>
<dbReference type="EMBL" id="CP102453">
    <property type="protein sequence ID" value="UUX35019.1"/>
    <property type="molecule type" value="Genomic_DNA"/>
</dbReference>
<feature type="domain" description="6-phospho-N-acetylmuramidase N-terminal" evidence="2">
    <location>
        <begin position="4"/>
        <end position="241"/>
    </location>
</feature>
<dbReference type="Gene3D" id="2.40.100.10">
    <property type="entry name" value="Cyclophilin-like"/>
    <property type="match status" value="1"/>
</dbReference>
<feature type="domain" description="6-phospho-N-acetylmuramidase C-terminal" evidence="1">
    <location>
        <begin position="250"/>
        <end position="362"/>
    </location>
</feature>
<dbReference type="InterPro" id="IPR043797">
    <property type="entry name" value="MupG_N"/>
</dbReference>
<keyword evidence="4" id="KW-1185">Reference proteome</keyword>
<dbReference type="RefSeq" id="WP_313794511.1">
    <property type="nucleotide sequence ID" value="NZ_CP102453.1"/>
</dbReference>
<gene>
    <name evidence="3" type="ORF">NRE15_05075</name>
</gene>
<proteinExistence type="predicted"/>
<dbReference type="InterPro" id="IPR029000">
    <property type="entry name" value="Cyclophilin-like_dom_sf"/>
</dbReference>
<dbReference type="SUPFAM" id="SSF50891">
    <property type="entry name" value="Cyclophilin-like"/>
    <property type="match status" value="1"/>
</dbReference>
<accession>A0ABY5P8E3</accession>
<dbReference type="Gene3D" id="3.20.20.70">
    <property type="entry name" value="Aldolase class I"/>
    <property type="match status" value="1"/>
</dbReference>